<gene>
    <name evidence="2" type="ordered locus">cgR_0172</name>
</gene>
<proteinExistence type="predicted"/>
<dbReference type="Pfam" id="PF03413">
    <property type="entry name" value="PepSY"/>
    <property type="match status" value="1"/>
</dbReference>
<dbReference type="Proteomes" id="UP000006698">
    <property type="component" value="Chromosome"/>
</dbReference>
<dbReference type="Gene3D" id="3.10.450.40">
    <property type="match status" value="1"/>
</dbReference>
<accession>A0AB72V776</accession>
<protein>
    <recommendedName>
        <fullName evidence="1">PepSY domain-containing protein</fullName>
    </recommendedName>
</protein>
<dbReference type="AlphaFoldDB" id="A0AB72V776"/>
<name>A0AB72V776_CORGB</name>
<evidence type="ECO:0000313" key="2">
    <source>
        <dbReference type="EMBL" id="BAF53134.1"/>
    </source>
</evidence>
<sequence length="220" mass="23751">MLKAQRTRFPLSLLIPPFCHLKQPLIFISYSLHRVEYMKNAKLFLALISAPLILAGCSSTDTGTAESTISSETASAVDATTSTSSSTATSAVIDDDPVFDIIDIVLAQYPDGITTDIDREDSSDQYEVDVVVGQEVLELDVTTSGQIHTDDRDNDDDDDIREAHAATVTAAQAIGLALDQYPDGIIDSVELDEDDGQLRWKIDLDDTSGNDLADVEIAAV</sequence>
<evidence type="ECO:0000259" key="1">
    <source>
        <dbReference type="Pfam" id="PF03413"/>
    </source>
</evidence>
<dbReference type="InterPro" id="IPR025711">
    <property type="entry name" value="PepSY"/>
</dbReference>
<reference evidence="2" key="1">
    <citation type="journal article" date="2007" name="Microbiology">
        <title>Comparative analysis of the Corynebacterium glutamicum group and complete genome sequence of strain R.</title>
        <authorList>
            <person name="Yukawa H."/>
            <person name="Omumasaba C.A."/>
            <person name="Nonaka H."/>
            <person name="Kos P."/>
            <person name="Okai N."/>
            <person name="Suzuki N."/>
            <person name="Suda M."/>
            <person name="Tsuge Y."/>
            <person name="Watanabe J."/>
            <person name="Ikeda Y."/>
            <person name="Vertes A.A."/>
            <person name="Inui M."/>
        </authorList>
    </citation>
    <scope>NUCLEOTIDE SEQUENCE</scope>
    <source>
        <strain evidence="2">R</strain>
    </source>
</reference>
<dbReference type="KEGG" id="cgt:cgR_0172"/>
<feature type="domain" description="PepSY" evidence="1">
    <location>
        <begin position="168"/>
        <end position="217"/>
    </location>
</feature>
<organism evidence="2">
    <name type="scientific">Corynebacterium glutamicum (strain R)</name>
    <dbReference type="NCBI Taxonomy" id="340322"/>
    <lineage>
        <taxon>Bacteria</taxon>
        <taxon>Bacillati</taxon>
        <taxon>Actinomycetota</taxon>
        <taxon>Actinomycetes</taxon>
        <taxon>Mycobacteriales</taxon>
        <taxon>Corynebacteriaceae</taxon>
        <taxon>Corynebacterium</taxon>
    </lineage>
</organism>
<dbReference type="EMBL" id="AP009044">
    <property type="protein sequence ID" value="BAF53134.1"/>
    <property type="molecule type" value="Genomic_DNA"/>
</dbReference>